<dbReference type="EMBL" id="AMCI01008386">
    <property type="protein sequence ID" value="EJW91115.1"/>
    <property type="molecule type" value="Genomic_DNA"/>
</dbReference>
<sequence length="111" mass="12344">LEAAIQSSHADIRFWGAVGYAQLAQQQKIKDCPQALQALLQDANPYIASEAAYAMAYLGKAKESIQRLIQPIQEKDRKIGYSSLECLSLDPAMSLHFELLVHLPSYRPMPA</sequence>
<dbReference type="Gene3D" id="1.25.10.10">
    <property type="entry name" value="Leucine-rich Repeat Variant"/>
    <property type="match status" value="1"/>
</dbReference>
<dbReference type="InterPro" id="IPR011989">
    <property type="entry name" value="ARM-like"/>
</dbReference>
<dbReference type="SUPFAM" id="SSF48371">
    <property type="entry name" value="ARM repeat"/>
    <property type="match status" value="1"/>
</dbReference>
<protein>
    <submittedName>
        <fullName evidence="1">Sulfatase AtsG</fullName>
    </submittedName>
</protein>
<evidence type="ECO:0000313" key="1">
    <source>
        <dbReference type="EMBL" id="EJW91115.1"/>
    </source>
</evidence>
<organism evidence="1">
    <name type="scientific">gut metagenome</name>
    <dbReference type="NCBI Taxonomy" id="749906"/>
    <lineage>
        <taxon>unclassified sequences</taxon>
        <taxon>metagenomes</taxon>
        <taxon>organismal metagenomes</taxon>
    </lineage>
</organism>
<name>J9BU94_9ZZZZ</name>
<dbReference type="InterPro" id="IPR016024">
    <property type="entry name" value="ARM-type_fold"/>
</dbReference>
<gene>
    <name evidence="1" type="ORF">EVA_20778</name>
</gene>
<dbReference type="AlphaFoldDB" id="J9BU94"/>
<reference evidence="1" key="1">
    <citation type="journal article" date="2012" name="PLoS ONE">
        <title>Gene sets for utilization of primary and secondary nutrition supplies in the distal gut of endangered iberian lynx.</title>
        <authorList>
            <person name="Alcaide M."/>
            <person name="Messina E."/>
            <person name="Richter M."/>
            <person name="Bargiela R."/>
            <person name="Peplies J."/>
            <person name="Huws S.A."/>
            <person name="Newbold C.J."/>
            <person name="Golyshin P.N."/>
            <person name="Simon M.A."/>
            <person name="Lopez G."/>
            <person name="Yakimov M.M."/>
            <person name="Ferrer M."/>
        </authorList>
    </citation>
    <scope>NUCLEOTIDE SEQUENCE</scope>
</reference>
<feature type="non-terminal residue" evidence="1">
    <location>
        <position position="1"/>
    </location>
</feature>
<accession>J9BU94</accession>
<comment type="caution">
    <text evidence="1">The sequence shown here is derived from an EMBL/GenBank/DDBJ whole genome shotgun (WGS) entry which is preliminary data.</text>
</comment>
<proteinExistence type="predicted"/>